<accession>A0A0D7AZS8</accession>
<dbReference type="Proteomes" id="UP000054007">
    <property type="component" value="Unassembled WGS sequence"/>
</dbReference>
<dbReference type="OrthoDB" id="3364808at2759"/>
<name>A0A0D7AZS8_9AGAR</name>
<keyword evidence="2" id="KW-1185">Reference proteome</keyword>
<dbReference type="EMBL" id="KN880698">
    <property type="protein sequence ID" value="KIY63409.1"/>
    <property type="molecule type" value="Genomic_DNA"/>
</dbReference>
<protein>
    <submittedName>
        <fullName evidence="1">Uncharacterized protein</fullName>
    </submittedName>
</protein>
<proteinExistence type="predicted"/>
<sequence>MSDSSDWSQVTVTSDSALTIVDNNLVSEFKRYNYYNGLCADNDAVPVLYYRTSPYAYWNPVFQGRKQDVSRQTRLSVRCSQGPLLPRLSNKSSVSSANRSRRFVSLPGTKTARQRLAPLLSGSIPIPEPSLLSGLASPLLPLSIFSRTTELRAQRSSGKQTRQLFVNTKP</sequence>
<dbReference type="AlphaFoldDB" id="A0A0D7AZS8"/>
<evidence type="ECO:0000313" key="1">
    <source>
        <dbReference type="EMBL" id="KIY63409.1"/>
    </source>
</evidence>
<reference evidence="1 2" key="1">
    <citation type="journal article" date="2015" name="Fungal Genet. Biol.">
        <title>Evolution of novel wood decay mechanisms in Agaricales revealed by the genome sequences of Fistulina hepatica and Cylindrobasidium torrendii.</title>
        <authorList>
            <person name="Floudas D."/>
            <person name="Held B.W."/>
            <person name="Riley R."/>
            <person name="Nagy L.G."/>
            <person name="Koehler G."/>
            <person name="Ransdell A.S."/>
            <person name="Younus H."/>
            <person name="Chow J."/>
            <person name="Chiniquy J."/>
            <person name="Lipzen A."/>
            <person name="Tritt A."/>
            <person name="Sun H."/>
            <person name="Haridas S."/>
            <person name="LaButti K."/>
            <person name="Ohm R.A."/>
            <person name="Kues U."/>
            <person name="Blanchette R.A."/>
            <person name="Grigoriev I.V."/>
            <person name="Minto R.E."/>
            <person name="Hibbett D.S."/>
        </authorList>
    </citation>
    <scope>NUCLEOTIDE SEQUENCE [LARGE SCALE GENOMIC DNA]</scope>
    <source>
        <strain evidence="1 2">FP15055 ss-10</strain>
    </source>
</reference>
<evidence type="ECO:0000313" key="2">
    <source>
        <dbReference type="Proteomes" id="UP000054007"/>
    </source>
</evidence>
<gene>
    <name evidence="1" type="ORF">CYLTODRAFT_137829</name>
</gene>
<organism evidence="1 2">
    <name type="scientific">Cylindrobasidium torrendii FP15055 ss-10</name>
    <dbReference type="NCBI Taxonomy" id="1314674"/>
    <lineage>
        <taxon>Eukaryota</taxon>
        <taxon>Fungi</taxon>
        <taxon>Dikarya</taxon>
        <taxon>Basidiomycota</taxon>
        <taxon>Agaricomycotina</taxon>
        <taxon>Agaricomycetes</taxon>
        <taxon>Agaricomycetidae</taxon>
        <taxon>Agaricales</taxon>
        <taxon>Marasmiineae</taxon>
        <taxon>Physalacriaceae</taxon>
        <taxon>Cylindrobasidium</taxon>
    </lineage>
</organism>